<dbReference type="Pfam" id="PF05382">
    <property type="entry name" value="Amidase_5"/>
    <property type="match status" value="1"/>
</dbReference>
<dbReference type="AlphaFoldDB" id="E6TQF5"/>
<reference evidence="2" key="1">
    <citation type="submission" date="2010-12" db="EMBL/GenBank/DDBJ databases">
        <title>Complete sequence of Bacillus cellulosilyticus DSM 2522.</title>
        <authorList>
            <consortium name="US DOE Joint Genome Institute"/>
            <person name="Lucas S."/>
            <person name="Copeland A."/>
            <person name="Lapidus A."/>
            <person name="Cheng J.-F."/>
            <person name="Bruce D."/>
            <person name="Goodwin L."/>
            <person name="Pitluck S."/>
            <person name="Chertkov O."/>
            <person name="Detter J.C."/>
            <person name="Han C."/>
            <person name="Tapia R."/>
            <person name="Land M."/>
            <person name="Hauser L."/>
            <person name="Jeffries C."/>
            <person name="Kyrpides N."/>
            <person name="Ivanova N."/>
            <person name="Mikhailova N."/>
            <person name="Brumm P."/>
            <person name="Mead D."/>
            <person name="Woyke T."/>
        </authorList>
    </citation>
    <scope>NUCLEOTIDE SEQUENCE [LARGE SCALE GENOMIC DNA]</scope>
    <source>
        <strain evidence="2">DSM 2522</strain>
    </source>
</reference>
<feature type="domain" description="Bacteriophage lysin" evidence="1">
    <location>
        <begin position="98"/>
        <end position="155"/>
    </location>
</feature>
<proteinExistence type="predicted"/>
<dbReference type="Gene3D" id="3.90.1720.10">
    <property type="entry name" value="endopeptidase domain like (from Nostoc punctiforme)"/>
    <property type="match status" value="1"/>
</dbReference>
<evidence type="ECO:0000313" key="2">
    <source>
        <dbReference type="EMBL" id="ADU29333.1"/>
    </source>
</evidence>
<protein>
    <recommendedName>
        <fullName evidence="1">Bacteriophage lysin domain-containing protein</fullName>
    </recommendedName>
</protein>
<organism evidence="2 3">
    <name type="scientific">Evansella cellulosilytica (strain ATCC 21833 / DSM 2522 / FERM P-1141 / JCM 9156 / N-4)</name>
    <name type="common">Bacillus cellulosilyticus</name>
    <dbReference type="NCBI Taxonomy" id="649639"/>
    <lineage>
        <taxon>Bacteria</taxon>
        <taxon>Bacillati</taxon>
        <taxon>Bacillota</taxon>
        <taxon>Bacilli</taxon>
        <taxon>Bacillales</taxon>
        <taxon>Bacillaceae</taxon>
        <taxon>Evansella</taxon>
    </lineage>
</organism>
<gene>
    <name evidence="2" type="ordered locus">Bcell_1061</name>
</gene>
<dbReference type="InterPro" id="IPR038765">
    <property type="entry name" value="Papain-like_cys_pep_sf"/>
</dbReference>
<accession>E6TQF5</accession>
<dbReference type="EMBL" id="CP002394">
    <property type="protein sequence ID" value="ADU29333.1"/>
    <property type="molecule type" value="Genomic_DNA"/>
</dbReference>
<sequence length="263" mass="31225">MYYFNHRLFTFLRSKEFICIRANTPAMTRIHLYINDIKLNIYKMNDDIYLRTDLLPSGSHLFHLVGEVSNYGETYTVEESYPIDIEKRTTSTNFRSHTFKPGDILVASDNKKGIPNGYMGHAIIMVDNERILESDYQDDSIAVNHITKFFKDHEWYALYRPINEKMGELAVNWGLAYHEKYKKNVNQGVNKPLFSFLPSKLTDLWSTIYCTKLVWLCYYYGANYDFSHEGLWISPYQLDNQLKKDKNFQLIYEHPKHYFKLKV</sequence>
<dbReference type="SUPFAM" id="SSF54001">
    <property type="entry name" value="Cysteine proteinases"/>
    <property type="match status" value="1"/>
</dbReference>
<dbReference type="HOGENOM" id="CLU_1056249_0_0_9"/>
<dbReference type="KEGG" id="bco:Bcell_1061"/>
<dbReference type="eggNOG" id="ENOG5032VPH">
    <property type="taxonomic scope" value="Bacteria"/>
</dbReference>
<evidence type="ECO:0000259" key="1">
    <source>
        <dbReference type="Pfam" id="PF05382"/>
    </source>
</evidence>
<dbReference type="InterPro" id="IPR008044">
    <property type="entry name" value="Phage_lysin"/>
</dbReference>
<name>E6TQF5_EVAC2</name>
<keyword evidence="3" id="KW-1185">Reference proteome</keyword>
<evidence type="ECO:0000313" key="3">
    <source>
        <dbReference type="Proteomes" id="UP000001401"/>
    </source>
</evidence>
<dbReference type="Proteomes" id="UP000001401">
    <property type="component" value="Chromosome"/>
</dbReference>